<comment type="caution">
    <text evidence="2">The sequence shown here is derived from an EMBL/GenBank/DDBJ whole genome shotgun (WGS) entry which is preliminary data.</text>
</comment>
<protein>
    <submittedName>
        <fullName evidence="2">Uncharacterized protein</fullName>
    </submittedName>
</protein>
<organism evidence="2 3">
    <name type="scientific">Puccinia striiformis f. sp. tritici PST-78</name>
    <dbReference type="NCBI Taxonomy" id="1165861"/>
    <lineage>
        <taxon>Eukaryota</taxon>
        <taxon>Fungi</taxon>
        <taxon>Dikarya</taxon>
        <taxon>Basidiomycota</taxon>
        <taxon>Pucciniomycotina</taxon>
        <taxon>Pucciniomycetes</taxon>
        <taxon>Pucciniales</taxon>
        <taxon>Pucciniaceae</taxon>
        <taxon>Puccinia</taxon>
    </lineage>
</organism>
<reference evidence="3" key="1">
    <citation type="submission" date="2014-03" db="EMBL/GenBank/DDBJ databases">
        <title>The Genome Sequence of Puccinia striiformis f. sp. tritici PST-78.</title>
        <authorList>
            <consortium name="The Broad Institute Genome Sequencing Platform"/>
            <person name="Cuomo C."/>
            <person name="Hulbert S."/>
            <person name="Chen X."/>
            <person name="Walker B."/>
            <person name="Young S.K."/>
            <person name="Zeng Q."/>
            <person name="Gargeya S."/>
            <person name="Fitzgerald M."/>
            <person name="Haas B."/>
            <person name="Abouelleil A."/>
            <person name="Alvarado L."/>
            <person name="Arachchi H.M."/>
            <person name="Berlin A.M."/>
            <person name="Chapman S.B."/>
            <person name="Goldberg J."/>
            <person name="Griggs A."/>
            <person name="Gujja S."/>
            <person name="Hansen M."/>
            <person name="Howarth C."/>
            <person name="Imamovic A."/>
            <person name="Larimer J."/>
            <person name="McCowan C."/>
            <person name="Montmayeur A."/>
            <person name="Murphy C."/>
            <person name="Neiman D."/>
            <person name="Pearson M."/>
            <person name="Priest M."/>
            <person name="Roberts A."/>
            <person name="Saif S."/>
            <person name="Shea T."/>
            <person name="Sisk P."/>
            <person name="Sykes S."/>
            <person name="Wortman J."/>
            <person name="Nusbaum C."/>
            <person name="Birren B."/>
        </authorList>
    </citation>
    <scope>NUCLEOTIDE SEQUENCE [LARGE SCALE GENOMIC DNA]</scope>
    <source>
        <strain evidence="3">race PST-78</strain>
    </source>
</reference>
<proteinExistence type="predicted"/>
<evidence type="ECO:0000256" key="1">
    <source>
        <dbReference type="SAM" id="MobiDB-lite"/>
    </source>
</evidence>
<accession>A0A0L0UL43</accession>
<dbReference type="EMBL" id="AJIL01004452">
    <property type="protein sequence ID" value="KNE87691.1"/>
    <property type="molecule type" value="Genomic_DNA"/>
</dbReference>
<dbReference type="Proteomes" id="UP000054564">
    <property type="component" value="Unassembled WGS sequence"/>
</dbReference>
<gene>
    <name evidence="2" type="ORF">PSTG_18918</name>
</gene>
<dbReference type="AlphaFoldDB" id="A0A0L0UL43"/>
<sequence>MGPKETFITFSGRAQTLQTLINFDIATSSTSTTPTNPPSTQLSDFDLAEFVALGVTEELRAEIGKFAVLDADPFVYSAFEKRVAVFDEYTIRSSAQRPTRGTSSSHSPSNSPPDPAAWRVHAYLDSQGQCHHCKTTCGSAAGACTQPLNKKMG</sequence>
<feature type="region of interest" description="Disordered" evidence="1">
    <location>
        <begin position="94"/>
        <end position="117"/>
    </location>
</feature>
<evidence type="ECO:0000313" key="3">
    <source>
        <dbReference type="Proteomes" id="UP000054564"/>
    </source>
</evidence>
<name>A0A0L0UL43_9BASI</name>
<evidence type="ECO:0000313" key="2">
    <source>
        <dbReference type="EMBL" id="KNE87691.1"/>
    </source>
</evidence>
<keyword evidence="3" id="KW-1185">Reference proteome</keyword>